<protein>
    <submittedName>
        <fullName evidence="2">Uncharacterized protein</fullName>
    </submittedName>
</protein>
<proteinExistence type="predicted"/>
<organism evidence="2 3">
    <name type="scientific">Gracilibacillus orientalis</name>
    <dbReference type="NCBI Taxonomy" id="334253"/>
    <lineage>
        <taxon>Bacteria</taxon>
        <taxon>Bacillati</taxon>
        <taxon>Bacillota</taxon>
        <taxon>Bacilli</taxon>
        <taxon>Bacillales</taxon>
        <taxon>Bacillaceae</taxon>
        <taxon>Gracilibacillus</taxon>
    </lineage>
</organism>
<evidence type="ECO:0000256" key="1">
    <source>
        <dbReference type="SAM" id="Phobius"/>
    </source>
</evidence>
<sequence length="163" mass="19367">MLVLMFNNFDLKSQMEVKEMFYEAVPSRIVQLFNFSLTIFLMILVRHTPEMYYFLIPFSVVILATIFMKFNLKITGGSLTYKILVFSLTIYKREIPHSQILAMKFKRAGWGKKFVIVKNKKAFNFRIIEFYPKSIYIDLIDFANKYGIPISKTKDYLILERLQ</sequence>
<keyword evidence="1" id="KW-0472">Membrane</keyword>
<evidence type="ECO:0000313" key="2">
    <source>
        <dbReference type="EMBL" id="SFL53965.1"/>
    </source>
</evidence>
<keyword evidence="1" id="KW-0812">Transmembrane</keyword>
<feature type="transmembrane region" description="Helical" evidence="1">
    <location>
        <begin position="51"/>
        <end position="72"/>
    </location>
</feature>
<dbReference type="Proteomes" id="UP000198565">
    <property type="component" value="Unassembled WGS sequence"/>
</dbReference>
<evidence type="ECO:0000313" key="3">
    <source>
        <dbReference type="Proteomes" id="UP000198565"/>
    </source>
</evidence>
<keyword evidence="1" id="KW-1133">Transmembrane helix</keyword>
<feature type="transmembrane region" description="Helical" evidence="1">
    <location>
        <begin position="21"/>
        <end position="45"/>
    </location>
</feature>
<dbReference type="EMBL" id="FOTR01000002">
    <property type="protein sequence ID" value="SFL53965.1"/>
    <property type="molecule type" value="Genomic_DNA"/>
</dbReference>
<reference evidence="3" key="1">
    <citation type="submission" date="2016-10" db="EMBL/GenBank/DDBJ databases">
        <authorList>
            <person name="Varghese N."/>
            <person name="Submissions S."/>
        </authorList>
    </citation>
    <scope>NUCLEOTIDE SEQUENCE [LARGE SCALE GENOMIC DNA]</scope>
    <source>
        <strain evidence="3">CGMCC 1.4250</strain>
    </source>
</reference>
<keyword evidence="3" id="KW-1185">Reference proteome</keyword>
<dbReference type="AlphaFoldDB" id="A0A1I4II51"/>
<accession>A0A1I4II51</accession>
<name>A0A1I4II51_9BACI</name>
<gene>
    <name evidence="2" type="ORF">SAMN04487943_102127</name>
</gene>